<dbReference type="Gene3D" id="3.40.30.10">
    <property type="entry name" value="Glutaredoxin"/>
    <property type="match status" value="1"/>
</dbReference>
<proteinExistence type="predicted"/>
<dbReference type="EMBL" id="CAJPIZ010015586">
    <property type="protein sequence ID" value="CAG2115338.1"/>
    <property type="molecule type" value="Genomic_DNA"/>
</dbReference>
<dbReference type="AlphaFoldDB" id="A0A7R9L6I3"/>
<dbReference type="SUPFAM" id="SSF52833">
    <property type="entry name" value="Thioredoxin-like"/>
    <property type="match status" value="1"/>
</dbReference>
<sequence>MFLISNLSFTNSSNIGTDSVIELNADNFNQYVYNQKAITLVDYYLNWCSHCITFAKVWKQFAKDIGGWDSVVRVAAIDCAADALNQQLCRSHRVTRFPRLKLFRTYSQQNRDFGLDFETRDRPTQLRTQLIDWLLKSNDSSSLNLNINPNSIASKNELFNAFPVHSEKHNLIFLEKHPKRLGVESLRQNREFNSTALSTFSTSSGTHLFAYKPID</sequence>
<dbReference type="InterPro" id="IPR039798">
    <property type="entry name" value="Sulfhydryl_oxidase"/>
</dbReference>
<dbReference type="PROSITE" id="PS51352">
    <property type="entry name" value="THIOREDOXIN_2"/>
    <property type="match status" value="1"/>
</dbReference>
<dbReference type="GO" id="GO:0006457">
    <property type="term" value="P:protein folding"/>
    <property type="evidence" value="ECO:0007669"/>
    <property type="project" value="TreeGrafter"/>
</dbReference>
<organism evidence="2">
    <name type="scientific">Medioppia subpectinata</name>
    <dbReference type="NCBI Taxonomy" id="1979941"/>
    <lineage>
        <taxon>Eukaryota</taxon>
        <taxon>Metazoa</taxon>
        <taxon>Ecdysozoa</taxon>
        <taxon>Arthropoda</taxon>
        <taxon>Chelicerata</taxon>
        <taxon>Arachnida</taxon>
        <taxon>Acari</taxon>
        <taxon>Acariformes</taxon>
        <taxon>Sarcoptiformes</taxon>
        <taxon>Oribatida</taxon>
        <taxon>Brachypylina</taxon>
        <taxon>Oppioidea</taxon>
        <taxon>Oppiidae</taxon>
        <taxon>Medioppia</taxon>
    </lineage>
</organism>
<reference evidence="2" key="1">
    <citation type="submission" date="2020-11" db="EMBL/GenBank/DDBJ databases">
        <authorList>
            <person name="Tran Van P."/>
        </authorList>
    </citation>
    <scope>NUCLEOTIDE SEQUENCE</scope>
</reference>
<keyword evidence="3" id="KW-1185">Reference proteome</keyword>
<name>A0A7R9L6I3_9ACAR</name>
<dbReference type="InterPro" id="IPR013766">
    <property type="entry name" value="Thioredoxin_domain"/>
</dbReference>
<dbReference type="Proteomes" id="UP000759131">
    <property type="component" value="Unassembled WGS sequence"/>
</dbReference>
<dbReference type="GO" id="GO:0005615">
    <property type="term" value="C:extracellular space"/>
    <property type="evidence" value="ECO:0007669"/>
    <property type="project" value="TreeGrafter"/>
</dbReference>
<evidence type="ECO:0000313" key="2">
    <source>
        <dbReference type="EMBL" id="CAD7634908.1"/>
    </source>
</evidence>
<dbReference type="EMBL" id="OC870161">
    <property type="protein sequence ID" value="CAD7634908.1"/>
    <property type="molecule type" value="Genomic_DNA"/>
</dbReference>
<feature type="domain" description="Thioredoxin" evidence="1">
    <location>
        <begin position="3"/>
        <end position="136"/>
    </location>
</feature>
<dbReference type="GO" id="GO:0003756">
    <property type="term" value="F:protein disulfide isomerase activity"/>
    <property type="evidence" value="ECO:0007669"/>
    <property type="project" value="TreeGrafter"/>
</dbReference>
<dbReference type="GO" id="GO:0016971">
    <property type="term" value="F:flavin-dependent sulfhydryl oxidase activity"/>
    <property type="evidence" value="ECO:0007669"/>
    <property type="project" value="InterPro"/>
</dbReference>
<dbReference type="PANTHER" id="PTHR22897">
    <property type="entry name" value="QUIESCIN Q6-RELATED SULFHYDRYL OXIDASE"/>
    <property type="match status" value="1"/>
</dbReference>
<protein>
    <recommendedName>
        <fullName evidence="1">Thioredoxin domain-containing protein</fullName>
    </recommendedName>
</protein>
<dbReference type="OrthoDB" id="59470at2759"/>
<evidence type="ECO:0000259" key="1">
    <source>
        <dbReference type="PROSITE" id="PS51352"/>
    </source>
</evidence>
<dbReference type="Pfam" id="PF00085">
    <property type="entry name" value="Thioredoxin"/>
    <property type="match status" value="1"/>
</dbReference>
<dbReference type="PANTHER" id="PTHR22897:SF8">
    <property type="entry name" value="SULFHYDRYL OXIDASE"/>
    <property type="match status" value="1"/>
</dbReference>
<accession>A0A7R9L6I3</accession>
<dbReference type="InterPro" id="IPR036249">
    <property type="entry name" value="Thioredoxin-like_sf"/>
</dbReference>
<evidence type="ECO:0000313" key="3">
    <source>
        <dbReference type="Proteomes" id="UP000759131"/>
    </source>
</evidence>
<dbReference type="GO" id="GO:0000139">
    <property type="term" value="C:Golgi membrane"/>
    <property type="evidence" value="ECO:0007669"/>
    <property type="project" value="TreeGrafter"/>
</dbReference>
<gene>
    <name evidence="2" type="ORF">OSB1V03_LOCUS15300</name>
</gene>